<dbReference type="GO" id="GO:1990281">
    <property type="term" value="C:efflux pump complex"/>
    <property type="evidence" value="ECO:0007669"/>
    <property type="project" value="TreeGrafter"/>
</dbReference>
<evidence type="ECO:0000256" key="2">
    <source>
        <dbReference type="SAM" id="Coils"/>
    </source>
</evidence>
<evidence type="ECO:0000313" key="6">
    <source>
        <dbReference type="EMBL" id="KZD12586.1"/>
    </source>
</evidence>
<feature type="domain" description="CusB-like beta-barrel" evidence="4">
    <location>
        <begin position="197"/>
        <end position="268"/>
    </location>
</feature>
<comment type="caution">
    <text evidence="6">The sequence shown here is derived from an EMBL/GenBank/DDBJ whole genome shotgun (WGS) entry which is preliminary data.</text>
</comment>
<name>A0A154WGG9_9PROT</name>
<proteinExistence type="inferred from homology"/>
<sequence>MAAVGAIGVGAVIYLEGTNRPAVAQSAPQPQASAAPPVEVAKVTIDTVRREINAVGSLLPNESVILQPEISGRISRILFEDVQKVERGAALVELDKEILQAELAQAEANLALARANFDRADTLLKQGTGTARTRDEALARLRSDQAGQELAKARLDKTTIRAPFAGVLGLRNLSVGRYVTPADTIVALQQIDPLKAEFRVPEVYLTSVNVGQKIEMTADALAGRDFVGEIYAIDPQIDIDGRSLRIRALVPNKDGALSPGLFIRLTIIASVRENAVLVPESAITPIGQERYVYKLQDDKAVLTKVNLGSRRPGMVEVLKGLSPEDVVIIAGQTRLRDGIKVEVVATVPGT</sequence>
<feature type="coiled-coil region" evidence="2">
    <location>
        <begin position="89"/>
        <end position="123"/>
    </location>
</feature>
<dbReference type="InterPro" id="IPR058625">
    <property type="entry name" value="MdtA-like_BSH"/>
</dbReference>
<dbReference type="GO" id="GO:0015562">
    <property type="term" value="F:efflux transmembrane transporter activity"/>
    <property type="evidence" value="ECO:0007669"/>
    <property type="project" value="TreeGrafter"/>
</dbReference>
<feature type="domain" description="Multidrug resistance protein MdtA-like barrel-sandwich hybrid" evidence="3">
    <location>
        <begin position="64"/>
        <end position="184"/>
    </location>
</feature>
<organism evidence="6 7">
    <name type="scientific">Oceanibaculum pacificum</name>
    <dbReference type="NCBI Taxonomy" id="580166"/>
    <lineage>
        <taxon>Bacteria</taxon>
        <taxon>Pseudomonadati</taxon>
        <taxon>Pseudomonadota</taxon>
        <taxon>Alphaproteobacteria</taxon>
        <taxon>Rhodospirillales</taxon>
        <taxon>Oceanibaculaceae</taxon>
        <taxon>Oceanibaculum</taxon>
    </lineage>
</organism>
<evidence type="ECO:0000259" key="4">
    <source>
        <dbReference type="Pfam" id="PF25954"/>
    </source>
</evidence>
<keyword evidence="2" id="KW-0175">Coiled coil</keyword>
<dbReference type="InterPro" id="IPR006143">
    <property type="entry name" value="RND_pump_MFP"/>
</dbReference>
<evidence type="ECO:0000259" key="5">
    <source>
        <dbReference type="Pfam" id="PF25989"/>
    </source>
</evidence>
<dbReference type="Gene3D" id="2.40.420.20">
    <property type="match status" value="1"/>
</dbReference>
<dbReference type="Pfam" id="PF25989">
    <property type="entry name" value="YknX_C"/>
    <property type="match status" value="1"/>
</dbReference>
<dbReference type="Proteomes" id="UP000076400">
    <property type="component" value="Unassembled WGS sequence"/>
</dbReference>
<dbReference type="Gene3D" id="2.40.30.170">
    <property type="match status" value="1"/>
</dbReference>
<dbReference type="SUPFAM" id="SSF111369">
    <property type="entry name" value="HlyD-like secretion proteins"/>
    <property type="match status" value="1"/>
</dbReference>
<dbReference type="PANTHER" id="PTHR30469">
    <property type="entry name" value="MULTIDRUG RESISTANCE PROTEIN MDTA"/>
    <property type="match status" value="1"/>
</dbReference>
<dbReference type="Pfam" id="PF25917">
    <property type="entry name" value="BSH_RND"/>
    <property type="match status" value="1"/>
</dbReference>
<dbReference type="NCBIfam" id="TIGR01730">
    <property type="entry name" value="RND_mfp"/>
    <property type="match status" value="1"/>
</dbReference>
<dbReference type="AlphaFoldDB" id="A0A154WGG9"/>
<comment type="similarity">
    <text evidence="1">Belongs to the membrane fusion protein (MFP) (TC 8.A.1) family.</text>
</comment>
<evidence type="ECO:0000256" key="1">
    <source>
        <dbReference type="ARBA" id="ARBA00009477"/>
    </source>
</evidence>
<dbReference type="InterPro" id="IPR058792">
    <property type="entry name" value="Beta-barrel_RND_2"/>
</dbReference>
<dbReference type="Gene3D" id="1.10.287.470">
    <property type="entry name" value="Helix hairpin bin"/>
    <property type="match status" value="1"/>
</dbReference>
<protein>
    <submittedName>
        <fullName evidence="6">Uncharacterized protein</fullName>
    </submittedName>
</protein>
<keyword evidence="7" id="KW-1185">Reference proteome</keyword>
<dbReference type="Pfam" id="PF25954">
    <property type="entry name" value="Beta-barrel_RND_2"/>
    <property type="match status" value="1"/>
</dbReference>
<dbReference type="PANTHER" id="PTHR30469:SF11">
    <property type="entry name" value="BLL4320 PROTEIN"/>
    <property type="match status" value="1"/>
</dbReference>
<dbReference type="FunFam" id="2.40.30.170:FF:000010">
    <property type="entry name" value="Efflux RND transporter periplasmic adaptor subunit"/>
    <property type="match status" value="1"/>
</dbReference>
<reference evidence="6 7" key="1">
    <citation type="submission" date="2015-12" db="EMBL/GenBank/DDBJ databases">
        <title>Genome sequence of Oceanibaculum pacificum MCCC 1A02656.</title>
        <authorList>
            <person name="Lu L."/>
            <person name="Lai Q."/>
            <person name="Shao Z."/>
            <person name="Qian P."/>
        </authorList>
    </citation>
    <scope>NUCLEOTIDE SEQUENCE [LARGE SCALE GENOMIC DNA]</scope>
    <source>
        <strain evidence="6 7">MCCC 1A02656</strain>
    </source>
</reference>
<dbReference type="RefSeq" id="WP_067551807.1">
    <property type="nucleotide sequence ID" value="NZ_LPXN01000013.1"/>
</dbReference>
<evidence type="ECO:0000259" key="3">
    <source>
        <dbReference type="Pfam" id="PF25917"/>
    </source>
</evidence>
<evidence type="ECO:0000313" key="7">
    <source>
        <dbReference type="Proteomes" id="UP000076400"/>
    </source>
</evidence>
<dbReference type="EMBL" id="LPXN01000013">
    <property type="protein sequence ID" value="KZD12586.1"/>
    <property type="molecule type" value="Genomic_DNA"/>
</dbReference>
<dbReference type="STRING" id="580166.AUP43_04345"/>
<accession>A0A154WGG9</accession>
<feature type="domain" description="YknX-like C-terminal permuted SH3-like" evidence="5">
    <location>
        <begin position="276"/>
        <end position="343"/>
    </location>
</feature>
<dbReference type="Gene3D" id="2.40.50.100">
    <property type="match status" value="1"/>
</dbReference>
<gene>
    <name evidence="6" type="ORF">AUP43_04345</name>
</gene>
<dbReference type="InterPro" id="IPR058637">
    <property type="entry name" value="YknX-like_C"/>
</dbReference>